<feature type="non-terminal residue" evidence="10">
    <location>
        <position position="1"/>
    </location>
</feature>
<evidence type="ECO:0000256" key="2">
    <source>
        <dbReference type="ARBA" id="ARBA00022448"/>
    </source>
</evidence>
<dbReference type="Proteomes" id="UP000694865">
    <property type="component" value="Unplaced"/>
</dbReference>
<dbReference type="Pfam" id="PF03188">
    <property type="entry name" value="Cytochrom_B561"/>
    <property type="match status" value="1"/>
</dbReference>
<name>A0ABM0M4V8_SACKO</name>
<keyword evidence="5 7" id="KW-1133">Transmembrane helix</keyword>
<organism evidence="9 10">
    <name type="scientific">Saccoglossus kowalevskii</name>
    <name type="common">Acorn worm</name>
    <dbReference type="NCBI Taxonomy" id="10224"/>
    <lineage>
        <taxon>Eukaryota</taxon>
        <taxon>Metazoa</taxon>
        <taxon>Hemichordata</taxon>
        <taxon>Enteropneusta</taxon>
        <taxon>Harrimaniidae</taxon>
        <taxon>Saccoglossus</taxon>
    </lineage>
</organism>
<proteinExistence type="predicted"/>
<comment type="subcellular location">
    <subcellularLocation>
        <location evidence="1">Membrane</location>
    </subcellularLocation>
</comment>
<keyword evidence="6 7" id="KW-0472">Membrane</keyword>
<dbReference type="Gene3D" id="1.20.120.1770">
    <property type="match status" value="1"/>
</dbReference>
<keyword evidence="2" id="KW-0813">Transport</keyword>
<evidence type="ECO:0000256" key="1">
    <source>
        <dbReference type="ARBA" id="ARBA00004370"/>
    </source>
</evidence>
<protein>
    <submittedName>
        <fullName evidence="10">Ferric-chelate reductase 1-like</fullName>
    </submittedName>
</protein>
<dbReference type="CDD" id="cd08760">
    <property type="entry name" value="Cyt_b561_FRRS1_like"/>
    <property type="match status" value="1"/>
</dbReference>
<evidence type="ECO:0000256" key="4">
    <source>
        <dbReference type="ARBA" id="ARBA00022982"/>
    </source>
</evidence>
<evidence type="ECO:0000256" key="7">
    <source>
        <dbReference type="SAM" id="Phobius"/>
    </source>
</evidence>
<feature type="transmembrane region" description="Helical" evidence="7">
    <location>
        <begin position="168"/>
        <end position="191"/>
    </location>
</feature>
<feature type="transmembrane region" description="Helical" evidence="7">
    <location>
        <begin position="203"/>
        <end position="226"/>
    </location>
</feature>
<evidence type="ECO:0000256" key="5">
    <source>
        <dbReference type="ARBA" id="ARBA00022989"/>
    </source>
</evidence>
<feature type="transmembrane region" description="Helical" evidence="7">
    <location>
        <begin position="93"/>
        <end position="114"/>
    </location>
</feature>
<gene>
    <name evidence="10" type="primary">LOC102806946</name>
</gene>
<dbReference type="GeneID" id="102806946"/>
<evidence type="ECO:0000313" key="10">
    <source>
        <dbReference type="RefSeq" id="XP_006815049.1"/>
    </source>
</evidence>
<feature type="transmembrane region" description="Helical" evidence="7">
    <location>
        <begin position="238"/>
        <end position="255"/>
    </location>
</feature>
<feature type="domain" description="Cytochrome b561" evidence="8">
    <location>
        <begin position="54"/>
        <end position="264"/>
    </location>
</feature>
<dbReference type="InterPro" id="IPR006593">
    <property type="entry name" value="Cyt_b561/ferric_Rdtase_TM"/>
</dbReference>
<keyword evidence="9" id="KW-1185">Reference proteome</keyword>
<keyword evidence="4" id="KW-0249">Electron transport</keyword>
<dbReference type="RefSeq" id="XP_006815049.1">
    <property type="nucleotide sequence ID" value="XM_006814986.1"/>
</dbReference>
<reference evidence="10" key="1">
    <citation type="submission" date="2025-08" db="UniProtKB">
        <authorList>
            <consortium name="RefSeq"/>
        </authorList>
    </citation>
    <scope>IDENTIFICATION</scope>
    <source>
        <tissue evidence="10">Testes</tissue>
    </source>
</reference>
<dbReference type="SMART" id="SM00665">
    <property type="entry name" value="B561"/>
    <property type="match status" value="1"/>
</dbReference>
<sequence>EGASDFLTSAVIDDVIQCRFARQKLLPAERRKRETTFDLSSDYYMFIARGPKSSGSLNKHIDIPIKSADKIDYTSTNVVTGVAGVDPKLKSHASLMVIGWIGFCSIAIIFARFMKPVWPNSLLLGEKVWFTFHRSLQILNVLCFVTAFILIFVYVGGFVTYNSSTDLVFIHAVCGIIAVILGLTNPIMAIFRPHPGEPKRHVFNWAHWAVGNSAFILAIACIFIGMDLSALDLPQYTTWVFVGWVCFHVLIELFLEVTKCVAKND</sequence>
<accession>A0ABM0M4V8</accession>
<dbReference type="PROSITE" id="PS50939">
    <property type="entry name" value="CYTOCHROME_B561"/>
    <property type="match status" value="1"/>
</dbReference>
<evidence type="ECO:0000256" key="3">
    <source>
        <dbReference type="ARBA" id="ARBA00022692"/>
    </source>
</evidence>
<evidence type="ECO:0000259" key="8">
    <source>
        <dbReference type="PROSITE" id="PS50939"/>
    </source>
</evidence>
<dbReference type="PANTHER" id="PTHR23130">
    <property type="entry name" value="CYTOCHROME B561 AND DOMON DOMAIN-CONTAINING PROTEIN"/>
    <property type="match status" value="1"/>
</dbReference>
<evidence type="ECO:0000313" key="9">
    <source>
        <dbReference type="Proteomes" id="UP000694865"/>
    </source>
</evidence>
<feature type="non-terminal residue" evidence="10">
    <location>
        <position position="265"/>
    </location>
</feature>
<dbReference type="PANTHER" id="PTHR23130:SF171">
    <property type="entry name" value="OS01G0895300 PROTEIN"/>
    <property type="match status" value="1"/>
</dbReference>
<feature type="transmembrane region" description="Helical" evidence="7">
    <location>
        <begin position="135"/>
        <end position="156"/>
    </location>
</feature>
<keyword evidence="3 7" id="KW-0812">Transmembrane</keyword>
<evidence type="ECO:0000256" key="6">
    <source>
        <dbReference type="ARBA" id="ARBA00023136"/>
    </source>
</evidence>